<name>A0A174PX21_9CLOT</name>
<evidence type="ECO:0000256" key="3">
    <source>
        <dbReference type="ARBA" id="ARBA00023163"/>
    </source>
</evidence>
<dbReference type="AlphaFoldDB" id="A0A174PX21"/>
<evidence type="ECO:0000256" key="1">
    <source>
        <dbReference type="ARBA" id="ARBA00023015"/>
    </source>
</evidence>
<evidence type="ECO:0000313" key="5">
    <source>
        <dbReference type="EMBL" id="CUP64161.1"/>
    </source>
</evidence>
<gene>
    <name evidence="5" type="primary">yvoA_1</name>
    <name evidence="5" type="ORF">ERS852568_00249</name>
</gene>
<dbReference type="InterPro" id="IPR036388">
    <property type="entry name" value="WH-like_DNA-bd_sf"/>
</dbReference>
<protein>
    <submittedName>
        <fullName evidence="5">GntR family transcriptional regulator</fullName>
    </submittedName>
</protein>
<keyword evidence="2" id="KW-0238">DNA-binding</keyword>
<dbReference type="CDD" id="cd07377">
    <property type="entry name" value="WHTH_GntR"/>
    <property type="match status" value="1"/>
</dbReference>
<dbReference type="GO" id="GO:0003700">
    <property type="term" value="F:DNA-binding transcription factor activity"/>
    <property type="evidence" value="ECO:0007669"/>
    <property type="project" value="InterPro"/>
</dbReference>
<evidence type="ECO:0000259" key="4">
    <source>
        <dbReference type="PROSITE" id="PS50949"/>
    </source>
</evidence>
<keyword evidence="3" id="KW-0804">Transcription</keyword>
<dbReference type="InterPro" id="IPR000524">
    <property type="entry name" value="Tscrpt_reg_HTH_GntR"/>
</dbReference>
<dbReference type="Gene3D" id="1.10.10.10">
    <property type="entry name" value="Winged helix-like DNA-binding domain superfamily/Winged helix DNA-binding domain"/>
    <property type="match status" value="1"/>
</dbReference>
<dbReference type="PANTHER" id="PTHR38445:SF7">
    <property type="entry name" value="GNTR-FAMILY TRANSCRIPTIONAL REGULATOR"/>
    <property type="match status" value="1"/>
</dbReference>
<dbReference type="SMART" id="SM00345">
    <property type="entry name" value="HTH_GNTR"/>
    <property type="match status" value="1"/>
</dbReference>
<accession>A0A174PX21</accession>
<evidence type="ECO:0000256" key="2">
    <source>
        <dbReference type="ARBA" id="ARBA00023125"/>
    </source>
</evidence>
<dbReference type="SUPFAM" id="SSF46785">
    <property type="entry name" value="Winged helix' DNA-binding domain"/>
    <property type="match status" value="1"/>
</dbReference>
<evidence type="ECO:0000313" key="6">
    <source>
        <dbReference type="Proteomes" id="UP000095563"/>
    </source>
</evidence>
<dbReference type="PANTHER" id="PTHR38445">
    <property type="entry name" value="HTH-TYPE TRANSCRIPTIONAL REPRESSOR YTRA"/>
    <property type="match status" value="1"/>
</dbReference>
<dbReference type="Proteomes" id="UP000095563">
    <property type="component" value="Unassembled WGS sequence"/>
</dbReference>
<keyword evidence="1" id="KW-0805">Transcription regulation</keyword>
<proteinExistence type="predicted"/>
<dbReference type="InterPro" id="IPR036390">
    <property type="entry name" value="WH_DNA-bd_sf"/>
</dbReference>
<dbReference type="Pfam" id="PF00392">
    <property type="entry name" value="GntR"/>
    <property type="match status" value="1"/>
</dbReference>
<dbReference type="PROSITE" id="PS50949">
    <property type="entry name" value="HTH_GNTR"/>
    <property type="match status" value="1"/>
</dbReference>
<dbReference type="EMBL" id="CZBO01000001">
    <property type="protein sequence ID" value="CUP64161.1"/>
    <property type="molecule type" value="Genomic_DNA"/>
</dbReference>
<feature type="domain" description="HTH gntR-type" evidence="4">
    <location>
        <begin position="40"/>
        <end position="108"/>
    </location>
</feature>
<sequence length="152" mass="17601">MRKGIDFTLRCVYTVYIEYIQYIHGRGEIMNIVISNTSGVPIYEQISKAIRNEIISGYFKEDDILPSIRSLASELRVSVITTKRAYEELEKEGIIYTVKGKGSYVARQNKEILMEEKLREIECKLTEAIEIANSIGLDFDELIEMFKTLKEF</sequence>
<reference evidence="5 6" key="1">
    <citation type="submission" date="2015-09" db="EMBL/GenBank/DDBJ databases">
        <authorList>
            <consortium name="Pathogen Informatics"/>
        </authorList>
    </citation>
    <scope>NUCLEOTIDE SEQUENCE [LARGE SCALE GENOMIC DNA]</scope>
    <source>
        <strain evidence="5 6">2789STDY5834956</strain>
    </source>
</reference>
<dbReference type="GO" id="GO:0003677">
    <property type="term" value="F:DNA binding"/>
    <property type="evidence" value="ECO:0007669"/>
    <property type="project" value="UniProtKB-KW"/>
</dbReference>
<organism evidence="5 6">
    <name type="scientific">Clostridium baratii</name>
    <dbReference type="NCBI Taxonomy" id="1561"/>
    <lineage>
        <taxon>Bacteria</taxon>
        <taxon>Bacillati</taxon>
        <taxon>Bacillota</taxon>
        <taxon>Clostridia</taxon>
        <taxon>Eubacteriales</taxon>
        <taxon>Clostridiaceae</taxon>
        <taxon>Clostridium</taxon>
    </lineage>
</organism>